<evidence type="ECO:0000256" key="3">
    <source>
        <dbReference type="ARBA" id="ARBA00006958"/>
    </source>
</evidence>
<dbReference type="GO" id="GO:0005634">
    <property type="term" value="C:nucleus"/>
    <property type="evidence" value="ECO:0007669"/>
    <property type="project" value="UniProtKB-SubCell"/>
</dbReference>
<sequence>MSQIYMRVPQTTEEWLQKAANFENMWNFPHCVGALDSKHVHITAPGNTGSLYFNYKNTFSIVLLALVDANLQFLAIDVGSYGRNSDGGIYANSNLGKAITNGRLNWPLDEPLPNAPHLGPMPYVALGDEAFPLQIHMMRPYAGKGCPLDERVFNYRLSRARRIVENAFGILAARWRVFHTKISVNPALVVDIVKTTCLLHNMIQAESTPAQTAVVLQNTPSHNVLQDFRGTGNRAARQAKNVRDRFKEYFNNISTPPWQIDVVDRGK</sequence>
<comment type="similarity">
    <text evidence="3">Belongs to the HARBI1 family.</text>
</comment>
<evidence type="ECO:0000256" key="2">
    <source>
        <dbReference type="ARBA" id="ARBA00004123"/>
    </source>
</evidence>
<dbReference type="GO" id="GO:0046872">
    <property type="term" value="F:metal ion binding"/>
    <property type="evidence" value="ECO:0007669"/>
    <property type="project" value="UniProtKB-KW"/>
</dbReference>
<dbReference type="OrthoDB" id="1681765at2759"/>
<reference evidence="9" key="1">
    <citation type="submission" date="2021-10" db="EMBL/GenBank/DDBJ databases">
        <title>Tropical sea cucumber genome reveals ecological adaptation and Cuvierian tubules defense mechanism.</title>
        <authorList>
            <person name="Chen T."/>
        </authorList>
    </citation>
    <scope>NUCLEOTIDE SEQUENCE</scope>
    <source>
        <strain evidence="9">Nanhai2018</strain>
        <tissue evidence="9">Muscle</tissue>
    </source>
</reference>
<dbReference type="AlphaFoldDB" id="A0A9Q0YEX1"/>
<dbReference type="InterPro" id="IPR045249">
    <property type="entry name" value="HARBI1-like"/>
</dbReference>
<evidence type="ECO:0000256" key="5">
    <source>
        <dbReference type="ARBA" id="ARBA00022723"/>
    </source>
</evidence>
<accession>A0A9Q0YEX1</accession>
<keyword evidence="7" id="KW-0539">Nucleus</keyword>
<evidence type="ECO:0000256" key="1">
    <source>
        <dbReference type="ARBA" id="ARBA00001968"/>
    </source>
</evidence>
<comment type="cofactor">
    <cofactor evidence="1">
        <name>a divalent metal cation</name>
        <dbReference type="ChEBI" id="CHEBI:60240"/>
    </cofactor>
</comment>
<dbReference type="EMBL" id="JAIZAY010000188">
    <property type="protein sequence ID" value="KAJ8018792.1"/>
    <property type="molecule type" value="Genomic_DNA"/>
</dbReference>
<keyword evidence="4" id="KW-0540">Nuclease</keyword>
<dbReference type="GO" id="GO:0016787">
    <property type="term" value="F:hydrolase activity"/>
    <property type="evidence" value="ECO:0007669"/>
    <property type="project" value="UniProtKB-KW"/>
</dbReference>
<dbReference type="GO" id="GO:0004518">
    <property type="term" value="F:nuclease activity"/>
    <property type="evidence" value="ECO:0007669"/>
    <property type="project" value="UniProtKB-KW"/>
</dbReference>
<dbReference type="Pfam" id="PF13359">
    <property type="entry name" value="DDE_Tnp_4"/>
    <property type="match status" value="1"/>
</dbReference>
<name>A0A9Q0YEX1_HOLLE</name>
<dbReference type="InterPro" id="IPR027806">
    <property type="entry name" value="HARBI1_dom"/>
</dbReference>
<dbReference type="Proteomes" id="UP001152320">
    <property type="component" value="Unassembled WGS sequence"/>
</dbReference>
<evidence type="ECO:0000256" key="4">
    <source>
        <dbReference type="ARBA" id="ARBA00022722"/>
    </source>
</evidence>
<protein>
    <submittedName>
        <fullName evidence="9">Protein ALP1-like</fullName>
    </submittedName>
</protein>
<evidence type="ECO:0000313" key="9">
    <source>
        <dbReference type="EMBL" id="KAJ8018792.1"/>
    </source>
</evidence>
<feature type="domain" description="DDE Tnp4" evidence="8">
    <location>
        <begin position="35"/>
        <end position="201"/>
    </location>
</feature>
<dbReference type="PANTHER" id="PTHR22930:SF269">
    <property type="entry name" value="NUCLEASE HARBI1-LIKE PROTEIN"/>
    <property type="match status" value="1"/>
</dbReference>
<evidence type="ECO:0000256" key="6">
    <source>
        <dbReference type="ARBA" id="ARBA00022801"/>
    </source>
</evidence>
<evidence type="ECO:0000259" key="8">
    <source>
        <dbReference type="Pfam" id="PF13359"/>
    </source>
</evidence>
<proteinExistence type="inferred from homology"/>
<organism evidence="9 10">
    <name type="scientific">Holothuria leucospilota</name>
    <name type="common">Black long sea cucumber</name>
    <name type="synonym">Mertensiothuria leucospilota</name>
    <dbReference type="NCBI Taxonomy" id="206669"/>
    <lineage>
        <taxon>Eukaryota</taxon>
        <taxon>Metazoa</taxon>
        <taxon>Echinodermata</taxon>
        <taxon>Eleutherozoa</taxon>
        <taxon>Echinozoa</taxon>
        <taxon>Holothuroidea</taxon>
        <taxon>Aspidochirotacea</taxon>
        <taxon>Aspidochirotida</taxon>
        <taxon>Holothuriidae</taxon>
        <taxon>Holothuria</taxon>
    </lineage>
</organism>
<keyword evidence="6" id="KW-0378">Hydrolase</keyword>
<evidence type="ECO:0000313" key="10">
    <source>
        <dbReference type="Proteomes" id="UP001152320"/>
    </source>
</evidence>
<keyword evidence="5" id="KW-0479">Metal-binding</keyword>
<keyword evidence="10" id="KW-1185">Reference proteome</keyword>
<evidence type="ECO:0000256" key="7">
    <source>
        <dbReference type="ARBA" id="ARBA00023242"/>
    </source>
</evidence>
<dbReference type="PANTHER" id="PTHR22930">
    <property type="match status" value="1"/>
</dbReference>
<comment type="caution">
    <text evidence="9">The sequence shown here is derived from an EMBL/GenBank/DDBJ whole genome shotgun (WGS) entry which is preliminary data.</text>
</comment>
<comment type="subcellular location">
    <subcellularLocation>
        <location evidence="2">Nucleus</location>
    </subcellularLocation>
</comment>
<gene>
    <name evidence="9" type="ORF">HOLleu_43022</name>
</gene>